<evidence type="ECO:0008006" key="3">
    <source>
        <dbReference type="Google" id="ProtNLM"/>
    </source>
</evidence>
<comment type="caution">
    <text evidence="1">The sequence shown here is derived from an EMBL/GenBank/DDBJ whole genome shotgun (WGS) entry which is preliminary data.</text>
</comment>
<dbReference type="Gene3D" id="3.30.2310.20">
    <property type="entry name" value="RelE-like"/>
    <property type="match status" value="1"/>
</dbReference>
<dbReference type="EMBL" id="MGIP01000007">
    <property type="protein sequence ID" value="OGM91777.1"/>
    <property type="molecule type" value="Genomic_DNA"/>
</dbReference>
<protein>
    <recommendedName>
        <fullName evidence="3">Type II toxin-antitoxin system RelE/ParE family toxin</fullName>
    </recommendedName>
</protein>
<dbReference type="Proteomes" id="UP000177029">
    <property type="component" value="Unassembled WGS sequence"/>
</dbReference>
<dbReference type="AlphaFoldDB" id="A0A1F8DT15"/>
<reference evidence="1 2" key="1">
    <citation type="journal article" date="2016" name="Nat. Commun.">
        <title>Thousands of microbial genomes shed light on interconnected biogeochemical processes in an aquifer system.</title>
        <authorList>
            <person name="Anantharaman K."/>
            <person name="Brown C.T."/>
            <person name="Hug L.A."/>
            <person name="Sharon I."/>
            <person name="Castelle C.J."/>
            <person name="Probst A.J."/>
            <person name="Thomas B.C."/>
            <person name="Singh A."/>
            <person name="Wilkins M.J."/>
            <person name="Karaoz U."/>
            <person name="Brodie E.L."/>
            <person name="Williams K.H."/>
            <person name="Hubbard S.S."/>
            <person name="Banfield J.F."/>
        </authorList>
    </citation>
    <scope>NUCLEOTIDE SEQUENCE [LARGE SCALE GENOMIC DNA]</scope>
</reference>
<sequence>MDWKIGFSRQAERFLSRNHLPDEFVSELLAKAVRRFSGEIVALDLKRLSSDWEGFFRIRSGKKRIIFSIDMHEQKIHVEIIDFRGSAYKH</sequence>
<accession>A0A1F8DT15</accession>
<evidence type="ECO:0000313" key="2">
    <source>
        <dbReference type="Proteomes" id="UP000177029"/>
    </source>
</evidence>
<dbReference type="SUPFAM" id="SSF143011">
    <property type="entry name" value="RelE-like"/>
    <property type="match status" value="1"/>
</dbReference>
<evidence type="ECO:0000313" key="1">
    <source>
        <dbReference type="EMBL" id="OGM91777.1"/>
    </source>
</evidence>
<gene>
    <name evidence="1" type="ORF">A2755_03100</name>
</gene>
<dbReference type="STRING" id="1802555.A2755_03100"/>
<organism evidence="1 2">
    <name type="scientific">Candidatus Wolfebacteria bacterium RIFCSPHIGHO2_01_FULL_48_22</name>
    <dbReference type="NCBI Taxonomy" id="1802555"/>
    <lineage>
        <taxon>Bacteria</taxon>
        <taxon>Candidatus Wolfeibacteriota</taxon>
    </lineage>
</organism>
<dbReference type="InterPro" id="IPR035093">
    <property type="entry name" value="RelE/ParE_toxin_dom_sf"/>
</dbReference>
<name>A0A1F8DT15_9BACT</name>
<proteinExistence type="predicted"/>